<dbReference type="InterPro" id="IPR000644">
    <property type="entry name" value="CBS_dom"/>
</dbReference>
<name>A0A250DH54_9BURK</name>
<dbReference type="Gene3D" id="3.10.580.10">
    <property type="entry name" value="CBS-domain"/>
    <property type="match status" value="1"/>
</dbReference>
<evidence type="ECO:0000313" key="3">
    <source>
        <dbReference type="EMBL" id="ATA53273.1"/>
    </source>
</evidence>
<dbReference type="InterPro" id="IPR046342">
    <property type="entry name" value="CBS_dom_sf"/>
</dbReference>
<protein>
    <recommendedName>
        <fullName evidence="2">CBS domain-containing protein</fullName>
    </recommendedName>
</protein>
<reference evidence="3 4" key="1">
    <citation type="submission" date="2017-09" db="EMBL/GenBank/DDBJ databases">
        <title>The diverse metabolic capabilities of V. boronicumulans make it an excellent choice for continued studies on novel biodegradation.</title>
        <authorList>
            <person name="Sun S."/>
        </authorList>
    </citation>
    <scope>NUCLEOTIDE SEQUENCE [LARGE SCALE GENOMIC DNA]</scope>
    <source>
        <strain evidence="3 4">J1</strain>
    </source>
</reference>
<dbReference type="SMART" id="SM00116">
    <property type="entry name" value="CBS"/>
    <property type="match status" value="2"/>
</dbReference>
<dbReference type="Proteomes" id="UP000217154">
    <property type="component" value="Chromosome"/>
</dbReference>
<evidence type="ECO:0000259" key="2">
    <source>
        <dbReference type="PROSITE" id="PS51371"/>
    </source>
</evidence>
<dbReference type="RefSeq" id="WP_095744129.1">
    <property type="nucleotide sequence ID" value="NZ_CP023284.1"/>
</dbReference>
<sequence length="335" mass="37506">MALAEEKLSAIAAQLKNGVAPPKETVRAFLLWFGAERRGYRVVRRIRGALRRHSLATSPDFEWAYIDWQVGFIKADPENKAPQGVADDSPADPTYRIRSLASANRTPVTVTPDSTLQQITTLMLTNDFSQLPVMTGPRDVKGIVSWKSIGMRLSLKKSIFSAKDCMEEVKILSASEPLFSAIAVVAANDYVLVQAQDKTICGILTASDFNDQFRLLAEPFLLLGEIENGVRRLLHGKFTHAELNSAKAPGDDGRQIDAPADLTFGEYIRLIENEAGWKKLRIEVDRATFVSTLNRVREIRNDVMHFDPDGLEEDDLKFLREFAQFLKRLRDVGVT</sequence>
<feature type="domain" description="CBS" evidence="2">
    <location>
        <begin position="103"/>
        <end position="159"/>
    </location>
</feature>
<gene>
    <name evidence="3" type="ORF">CKY39_08660</name>
</gene>
<dbReference type="PROSITE" id="PS51371">
    <property type="entry name" value="CBS"/>
    <property type="match status" value="1"/>
</dbReference>
<accession>A0A250DH54</accession>
<dbReference type="SUPFAM" id="SSF54631">
    <property type="entry name" value="CBS-domain pair"/>
    <property type="match status" value="1"/>
</dbReference>
<dbReference type="KEGG" id="vbo:CKY39_08660"/>
<proteinExistence type="predicted"/>
<organism evidence="3 4">
    <name type="scientific">Variovorax boronicumulans</name>
    <dbReference type="NCBI Taxonomy" id="436515"/>
    <lineage>
        <taxon>Bacteria</taxon>
        <taxon>Pseudomonadati</taxon>
        <taxon>Pseudomonadota</taxon>
        <taxon>Betaproteobacteria</taxon>
        <taxon>Burkholderiales</taxon>
        <taxon>Comamonadaceae</taxon>
        <taxon>Variovorax</taxon>
    </lineage>
</organism>
<dbReference type="AlphaFoldDB" id="A0A250DH54"/>
<evidence type="ECO:0000313" key="4">
    <source>
        <dbReference type="Proteomes" id="UP000217154"/>
    </source>
</evidence>
<dbReference type="Pfam" id="PF00571">
    <property type="entry name" value="CBS"/>
    <property type="match status" value="1"/>
</dbReference>
<dbReference type="EMBL" id="CP023284">
    <property type="protein sequence ID" value="ATA53273.1"/>
    <property type="molecule type" value="Genomic_DNA"/>
</dbReference>
<evidence type="ECO:0000256" key="1">
    <source>
        <dbReference type="PROSITE-ProRule" id="PRU00703"/>
    </source>
</evidence>
<keyword evidence="1" id="KW-0129">CBS domain</keyword>